<evidence type="ECO:0000313" key="3">
    <source>
        <dbReference type="Proteomes" id="UP000310066"/>
    </source>
</evidence>
<accession>A0A4U0V300</accession>
<evidence type="ECO:0000256" key="1">
    <source>
        <dbReference type="SAM" id="MobiDB-lite"/>
    </source>
</evidence>
<sequence>MTGRRVMSLADVWEDLCLVFSAAAVLALVASVVVLPRLAARRPVAPPAARQQPPVVNRRFADADRAQRARDWTHRGL</sequence>
<dbReference type="Proteomes" id="UP000310066">
    <property type="component" value="Unassembled WGS sequence"/>
</dbReference>
<feature type="region of interest" description="Disordered" evidence="1">
    <location>
        <begin position="43"/>
        <end position="77"/>
    </location>
</feature>
<feature type="compositionally biased region" description="Low complexity" evidence="1">
    <location>
        <begin position="43"/>
        <end position="58"/>
    </location>
</feature>
<reference evidence="2 3" key="1">
    <citation type="submission" date="2017-03" db="EMBL/GenBank/DDBJ databases">
        <title>Genomes of endolithic fungi from Antarctica.</title>
        <authorList>
            <person name="Coleine C."/>
            <person name="Masonjones S."/>
            <person name="Stajich J.E."/>
        </authorList>
    </citation>
    <scope>NUCLEOTIDE SEQUENCE [LARGE SCALE GENOMIC DNA]</scope>
    <source>
        <strain evidence="2 3">CCFEE 5311</strain>
    </source>
</reference>
<evidence type="ECO:0000313" key="2">
    <source>
        <dbReference type="EMBL" id="TKA42917.1"/>
    </source>
</evidence>
<protein>
    <submittedName>
        <fullName evidence="2">Uncharacterized protein</fullName>
    </submittedName>
</protein>
<dbReference type="AlphaFoldDB" id="A0A4U0V300"/>
<comment type="caution">
    <text evidence="2">The sequence shown here is derived from an EMBL/GenBank/DDBJ whole genome shotgun (WGS) entry which is preliminary data.</text>
</comment>
<dbReference type="EMBL" id="NAJP01000021">
    <property type="protein sequence ID" value="TKA42917.1"/>
    <property type="molecule type" value="Genomic_DNA"/>
</dbReference>
<feature type="compositionally biased region" description="Basic and acidic residues" evidence="1">
    <location>
        <begin position="59"/>
        <end position="77"/>
    </location>
</feature>
<gene>
    <name evidence="2" type="ORF">B0A54_07133</name>
</gene>
<proteinExistence type="predicted"/>
<organism evidence="2 3">
    <name type="scientific">Friedmanniomyces endolithicus</name>
    <dbReference type="NCBI Taxonomy" id="329885"/>
    <lineage>
        <taxon>Eukaryota</taxon>
        <taxon>Fungi</taxon>
        <taxon>Dikarya</taxon>
        <taxon>Ascomycota</taxon>
        <taxon>Pezizomycotina</taxon>
        <taxon>Dothideomycetes</taxon>
        <taxon>Dothideomycetidae</taxon>
        <taxon>Mycosphaerellales</taxon>
        <taxon>Teratosphaeriaceae</taxon>
        <taxon>Friedmanniomyces</taxon>
    </lineage>
</organism>
<name>A0A4U0V300_9PEZI</name>